<evidence type="ECO:0000313" key="3">
    <source>
        <dbReference type="Proteomes" id="UP000828390"/>
    </source>
</evidence>
<dbReference type="EMBL" id="JAIWYP010000005">
    <property type="protein sequence ID" value="KAH3823233.1"/>
    <property type="molecule type" value="Genomic_DNA"/>
</dbReference>
<keyword evidence="1" id="KW-0812">Transmembrane</keyword>
<feature type="transmembrane region" description="Helical" evidence="1">
    <location>
        <begin position="25"/>
        <end position="47"/>
    </location>
</feature>
<feature type="transmembrane region" description="Helical" evidence="1">
    <location>
        <begin position="53"/>
        <end position="76"/>
    </location>
</feature>
<gene>
    <name evidence="2" type="ORF">DPMN_125032</name>
</gene>
<reference evidence="2" key="2">
    <citation type="submission" date="2020-11" db="EMBL/GenBank/DDBJ databases">
        <authorList>
            <person name="McCartney M.A."/>
            <person name="Auch B."/>
            <person name="Kono T."/>
            <person name="Mallez S."/>
            <person name="Becker A."/>
            <person name="Gohl D.M."/>
            <person name="Silverstein K.A.T."/>
            <person name="Koren S."/>
            <person name="Bechman K.B."/>
            <person name="Herman A."/>
            <person name="Abrahante J.E."/>
            <person name="Garbe J."/>
        </authorList>
    </citation>
    <scope>NUCLEOTIDE SEQUENCE</scope>
    <source>
        <strain evidence="2">Duluth1</strain>
        <tissue evidence="2">Whole animal</tissue>
    </source>
</reference>
<organism evidence="2 3">
    <name type="scientific">Dreissena polymorpha</name>
    <name type="common">Zebra mussel</name>
    <name type="synonym">Mytilus polymorpha</name>
    <dbReference type="NCBI Taxonomy" id="45954"/>
    <lineage>
        <taxon>Eukaryota</taxon>
        <taxon>Metazoa</taxon>
        <taxon>Spiralia</taxon>
        <taxon>Lophotrochozoa</taxon>
        <taxon>Mollusca</taxon>
        <taxon>Bivalvia</taxon>
        <taxon>Autobranchia</taxon>
        <taxon>Heteroconchia</taxon>
        <taxon>Euheterodonta</taxon>
        <taxon>Imparidentia</taxon>
        <taxon>Neoheterodontei</taxon>
        <taxon>Myida</taxon>
        <taxon>Dreissenoidea</taxon>
        <taxon>Dreissenidae</taxon>
        <taxon>Dreissena</taxon>
    </lineage>
</organism>
<protein>
    <submittedName>
        <fullName evidence="2">Uncharacterized protein</fullName>
    </submittedName>
</protein>
<dbReference type="Proteomes" id="UP000828390">
    <property type="component" value="Unassembled WGS sequence"/>
</dbReference>
<keyword evidence="1" id="KW-1133">Transmembrane helix</keyword>
<sequence length="117" mass="12911">MELMICETLPIGNIMRNVIEMSGDIKFQISIIIKISAILSAISIISVPSEDKYGQIIIFFVSIINIYVILVIIITIGTDSIISISKHVIVHPPAISSSYRARAYQGRVPPSHSWLSS</sequence>
<name>A0A9D4JWS1_DREPO</name>
<evidence type="ECO:0000313" key="2">
    <source>
        <dbReference type="EMBL" id="KAH3823233.1"/>
    </source>
</evidence>
<keyword evidence="3" id="KW-1185">Reference proteome</keyword>
<reference evidence="2" key="1">
    <citation type="journal article" date="2019" name="bioRxiv">
        <title>The Genome of the Zebra Mussel, Dreissena polymorpha: A Resource for Invasive Species Research.</title>
        <authorList>
            <person name="McCartney M.A."/>
            <person name="Auch B."/>
            <person name="Kono T."/>
            <person name="Mallez S."/>
            <person name="Zhang Y."/>
            <person name="Obille A."/>
            <person name="Becker A."/>
            <person name="Abrahante J.E."/>
            <person name="Garbe J."/>
            <person name="Badalamenti J.P."/>
            <person name="Herman A."/>
            <person name="Mangelson H."/>
            <person name="Liachko I."/>
            <person name="Sullivan S."/>
            <person name="Sone E.D."/>
            <person name="Koren S."/>
            <person name="Silverstein K.A.T."/>
            <person name="Beckman K.B."/>
            <person name="Gohl D.M."/>
        </authorList>
    </citation>
    <scope>NUCLEOTIDE SEQUENCE</scope>
    <source>
        <strain evidence="2">Duluth1</strain>
        <tissue evidence="2">Whole animal</tissue>
    </source>
</reference>
<comment type="caution">
    <text evidence="2">The sequence shown here is derived from an EMBL/GenBank/DDBJ whole genome shotgun (WGS) entry which is preliminary data.</text>
</comment>
<dbReference type="AlphaFoldDB" id="A0A9D4JWS1"/>
<accession>A0A9D4JWS1</accession>
<evidence type="ECO:0000256" key="1">
    <source>
        <dbReference type="SAM" id="Phobius"/>
    </source>
</evidence>
<keyword evidence="1" id="KW-0472">Membrane</keyword>
<proteinExistence type="predicted"/>